<gene>
    <name evidence="2" type="ORF">XD72_1688</name>
    <name evidence="3" type="ORF">XE07_0098</name>
</gene>
<evidence type="ECO:0000256" key="1">
    <source>
        <dbReference type="SAM" id="Phobius"/>
    </source>
</evidence>
<dbReference type="EMBL" id="LGFT01000041">
    <property type="protein sequence ID" value="KUK43921.1"/>
    <property type="molecule type" value="Genomic_DNA"/>
</dbReference>
<feature type="transmembrane region" description="Helical" evidence="1">
    <location>
        <begin position="260"/>
        <end position="282"/>
    </location>
</feature>
<reference evidence="3" key="1">
    <citation type="journal article" date="2015" name="MBio">
        <title>Genome-resolved metagenomic analysis reveals roles for candidate phyla and other microbial community members in biogeochemical transformations in oil reservoirs.</title>
        <authorList>
            <person name="Hu P."/>
            <person name="Tom L."/>
            <person name="Singh A."/>
            <person name="Thomas B.C."/>
            <person name="Baker B.J."/>
            <person name="Piceno Y.M."/>
            <person name="Andersen G.L."/>
            <person name="Banfield J.F."/>
        </authorList>
    </citation>
    <scope>NUCLEOTIDE SEQUENCE [LARGE SCALE GENOMIC DNA]</scope>
    <source>
        <strain evidence="3">56_747</strain>
    </source>
</reference>
<feature type="transmembrane region" description="Helical" evidence="1">
    <location>
        <begin position="163"/>
        <end position="185"/>
    </location>
</feature>
<organism evidence="3 4">
    <name type="scientific">Methanothrix harundinacea</name>
    <dbReference type="NCBI Taxonomy" id="301375"/>
    <lineage>
        <taxon>Archaea</taxon>
        <taxon>Methanobacteriati</taxon>
        <taxon>Methanobacteriota</taxon>
        <taxon>Stenosarchaea group</taxon>
        <taxon>Methanomicrobia</taxon>
        <taxon>Methanotrichales</taxon>
        <taxon>Methanotrichaceae</taxon>
        <taxon>Methanothrix</taxon>
    </lineage>
</organism>
<feature type="transmembrane region" description="Helical" evidence="1">
    <location>
        <begin position="288"/>
        <end position="312"/>
    </location>
</feature>
<accession>A0A101IM42</accession>
<name>A0A101IM42_9EURY</name>
<dbReference type="EMBL" id="LGHB01000001">
    <property type="protein sequence ID" value="KUK97684.1"/>
    <property type="molecule type" value="Genomic_DNA"/>
</dbReference>
<evidence type="ECO:0000313" key="4">
    <source>
        <dbReference type="Proteomes" id="UP000053961"/>
    </source>
</evidence>
<feature type="transmembrane region" description="Helical" evidence="1">
    <location>
        <begin position="233"/>
        <end position="253"/>
    </location>
</feature>
<evidence type="ECO:0000313" key="3">
    <source>
        <dbReference type="EMBL" id="KUK97684.1"/>
    </source>
</evidence>
<evidence type="ECO:0000313" key="2">
    <source>
        <dbReference type="EMBL" id="KUK43921.1"/>
    </source>
</evidence>
<protein>
    <recommendedName>
        <fullName evidence="6">TIGR00341 family protein</fullName>
    </recommendedName>
</protein>
<dbReference type="AlphaFoldDB" id="A0A101IM42"/>
<dbReference type="NCBIfam" id="TIGR00341">
    <property type="entry name" value="TIGR00341 family protein"/>
    <property type="match status" value="1"/>
</dbReference>
<dbReference type="PANTHER" id="PTHR20992:SF9">
    <property type="entry name" value="AT15442P-RELATED"/>
    <property type="match status" value="1"/>
</dbReference>
<dbReference type="PATRIC" id="fig|301375.6.peg.1106"/>
<feature type="transmembrane region" description="Helical" evidence="1">
    <location>
        <begin position="129"/>
        <end position="157"/>
    </location>
</feature>
<dbReference type="InterPro" id="IPR005240">
    <property type="entry name" value="DUF389"/>
</dbReference>
<keyword evidence="1" id="KW-1133">Transmembrane helix</keyword>
<dbReference type="Proteomes" id="UP000057043">
    <property type="component" value="Unassembled WGS sequence"/>
</dbReference>
<proteinExistence type="predicted"/>
<feature type="transmembrane region" description="Helical" evidence="1">
    <location>
        <begin position="332"/>
        <end position="350"/>
    </location>
</feature>
<evidence type="ECO:0008006" key="6">
    <source>
        <dbReference type="Google" id="ProtNLM"/>
    </source>
</evidence>
<comment type="caution">
    <text evidence="3">The sequence shown here is derived from an EMBL/GenBank/DDBJ whole genome shotgun (WGS) entry which is preliminary data.</text>
</comment>
<keyword evidence="1" id="KW-0472">Membrane</keyword>
<reference evidence="4 5" key="2">
    <citation type="journal article" date="2015" name="MBio">
        <title>Genome-Resolved Metagenomic Analysis Reveals Roles for Candidate Phyla and Other Microbial Community Members in Biogeochemical Transformations in Oil Reservoirs.</title>
        <authorList>
            <person name="Hu P."/>
            <person name="Tom L."/>
            <person name="Singh A."/>
            <person name="Thomas B.C."/>
            <person name="Baker B.J."/>
            <person name="Piceno Y.M."/>
            <person name="Andersen G.L."/>
            <person name="Banfield J.F."/>
        </authorList>
    </citation>
    <scope>NUCLEOTIDE SEQUENCE [LARGE SCALE GENOMIC DNA]</scope>
    <source>
        <strain evidence="2">57_489</strain>
    </source>
</reference>
<dbReference type="Proteomes" id="UP000053961">
    <property type="component" value="Unassembled WGS sequence"/>
</dbReference>
<sequence>MVLRLIEMILPEEEKEGLERLLTSNKLAVLGVWTAPLEGIWARPVGGIWKKTFTERKILVKILVSTANSEAVIDLLEKRFRRAEGCRLVVLPVAASLPRPELAEEEAETKTLPEEKPKKKSRRIGREELYADIAYTTGLSRIYVFMVILSSIVAAIGVLRDNVAVIIGAMVIAPLLGPNVSFSLATILGDGSLARRALVANLVGIGTAIVISFFLGSVLTVDPTTPEIASRTVVGLGEVALALASGSAGALAFTTGVSATLIGVMVAVALLPPLVTFGLLMGSGHESLAWGAMLLFVANFISVNLSGVATFLGQGIRPLGWKEAKRAKRASLMAMALWLLMLIVLLIIIIRSQPITI</sequence>
<keyword evidence="1" id="KW-0812">Transmembrane</keyword>
<evidence type="ECO:0000313" key="5">
    <source>
        <dbReference type="Proteomes" id="UP000057043"/>
    </source>
</evidence>
<dbReference type="Pfam" id="PF04087">
    <property type="entry name" value="DUF389"/>
    <property type="match status" value="1"/>
</dbReference>
<dbReference type="PANTHER" id="PTHR20992">
    <property type="entry name" value="AT15442P-RELATED"/>
    <property type="match status" value="1"/>
</dbReference>
<feature type="transmembrane region" description="Helical" evidence="1">
    <location>
        <begin position="197"/>
        <end position="221"/>
    </location>
</feature>